<comment type="caution">
    <text evidence="14">The sequence shown here is derived from an EMBL/GenBank/DDBJ whole genome shotgun (WGS) entry which is preliminary data.</text>
</comment>
<dbReference type="Pfam" id="PF00173">
    <property type="entry name" value="Cyt-b5"/>
    <property type="match status" value="1"/>
</dbReference>
<feature type="non-terminal residue" evidence="14">
    <location>
        <position position="1"/>
    </location>
</feature>
<accession>A0A367KKF9</accession>
<dbReference type="PROSITE" id="PS50255">
    <property type="entry name" value="CYTOCHROME_B5_2"/>
    <property type="match status" value="1"/>
</dbReference>
<dbReference type="EMBL" id="PJQM01001309">
    <property type="protein sequence ID" value="RCI02657.1"/>
    <property type="molecule type" value="Genomic_DNA"/>
</dbReference>
<evidence type="ECO:0008006" key="16">
    <source>
        <dbReference type="Google" id="ProtNLM"/>
    </source>
</evidence>
<keyword evidence="5" id="KW-0067">ATP-binding</keyword>
<organism evidence="14 15">
    <name type="scientific">Rhizopus stolonifer</name>
    <name type="common">Rhizopus nigricans</name>
    <dbReference type="NCBI Taxonomy" id="4846"/>
    <lineage>
        <taxon>Eukaryota</taxon>
        <taxon>Fungi</taxon>
        <taxon>Fungi incertae sedis</taxon>
        <taxon>Mucoromycota</taxon>
        <taxon>Mucoromycotina</taxon>
        <taxon>Mucoromycetes</taxon>
        <taxon>Mucorales</taxon>
        <taxon>Mucorineae</taxon>
        <taxon>Rhizopodaceae</taxon>
        <taxon>Rhizopus</taxon>
    </lineage>
</organism>
<keyword evidence="11" id="KW-1133">Transmembrane helix</keyword>
<dbReference type="GO" id="GO:0016020">
    <property type="term" value="C:membrane"/>
    <property type="evidence" value="ECO:0007669"/>
    <property type="project" value="TreeGrafter"/>
</dbReference>
<evidence type="ECO:0000256" key="5">
    <source>
        <dbReference type="ARBA" id="ARBA00022840"/>
    </source>
</evidence>
<feature type="compositionally biased region" description="Polar residues" evidence="10">
    <location>
        <begin position="453"/>
        <end position="462"/>
    </location>
</feature>
<evidence type="ECO:0000256" key="8">
    <source>
        <dbReference type="ARBA" id="ARBA00023203"/>
    </source>
</evidence>
<evidence type="ECO:0000256" key="7">
    <source>
        <dbReference type="ARBA" id="ARBA00023175"/>
    </source>
</evidence>
<evidence type="ECO:0000256" key="6">
    <source>
        <dbReference type="ARBA" id="ARBA00023123"/>
    </source>
</evidence>
<dbReference type="InterPro" id="IPR036961">
    <property type="entry name" value="Kinesin_motor_dom_sf"/>
</dbReference>
<keyword evidence="15" id="KW-1185">Reference proteome</keyword>
<keyword evidence="3" id="KW-0808">Transferase</keyword>
<feature type="region of interest" description="Disordered" evidence="10">
    <location>
        <begin position="453"/>
        <end position="475"/>
    </location>
</feature>
<dbReference type="GO" id="GO:0005737">
    <property type="term" value="C:cytoplasm"/>
    <property type="evidence" value="ECO:0007669"/>
    <property type="project" value="TreeGrafter"/>
</dbReference>
<reference evidence="14 15" key="1">
    <citation type="journal article" date="2018" name="G3 (Bethesda)">
        <title>Phylogenetic and Phylogenomic Definition of Rhizopus Species.</title>
        <authorList>
            <person name="Gryganskyi A.P."/>
            <person name="Golan J."/>
            <person name="Dolatabadi S."/>
            <person name="Mondo S."/>
            <person name="Robb S."/>
            <person name="Idnurm A."/>
            <person name="Muszewska A."/>
            <person name="Steczkiewicz K."/>
            <person name="Masonjones S."/>
            <person name="Liao H.L."/>
            <person name="Gajdeczka M.T."/>
            <person name="Anike F."/>
            <person name="Vuek A."/>
            <person name="Anishchenko I.M."/>
            <person name="Voigt K."/>
            <person name="de Hoog G.S."/>
            <person name="Smith M.E."/>
            <person name="Heitman J."/>
            <person name="Vilgalys R."/>
            <person name="Stajich J.E."/>
        </authorList>
    </citation>
    <scope>NUCLEOTIDE SEQUENCE [LARGE SCALE GENOMIC DNA]</scope>
    <source>
        <strain evidence="14 15">LSU 92-RS-03</strain>
    </source>
</reference>
<evidence type="ECO:0000256" key="10">
    <source>
        <dbReference type="SAM" id="MobiDB-lite"/>
    </source>
</evidence>
<evidence type="ECO:0000313" key="15">
    <source>
        <dbReference type="Proteomes" id="UP000253551"/>
    </source>
</evidence>
<keyword evidence="6 9" id="KW-0518">Myosin</keyword>
<dbReference type="Pfam" id="PF00063">
    <property type="entry name" value="Myosin_head"/>
    <property type="match status" value="1"/>
</dbReference>
<sequence>GLCGSGKSEMHQWILYHLVTLSSTKKPSKIQQMVQKAYSALEAFLHAKNTVNENASCAGKYLSLQFNERGRMTGAKFSNFMLEKSRIAHTSGDERNFHIFYYVLFGSSNEEKTELYLNETPNYPYLFRTKEASRLASGLATEYTEKYDELKTLLKSLGIGRSTLLQITQIIAAILHLGNIQFVDDVTNAQDSAIVKNMNELDIVADLLGVESKALETCLTYQTKLIKRDLTTIFLNSEQAALQRDALAETLYTLLVAWLTDVFNKKLYKSEFQNFIGIVDFPGVSLDQQNGSYAQFCTSYANEKLYSYMMNDIFEKNIQLYSVFDRAAPSSADFVDSIEFLDDPLHGLIASFSEATEENVANKSFMNTYNQHLQKNPQPKIAFGQNGSVFTIQHFTGLVTYSSTELANGSIDKVSADFVSLFSARNASEQDRSSSHLLKKIFSPKFVAKVENTTTESVPDSQNNTTDPNSTNNNRMKQFKQDISTLMDTINTTKTWFVICLRSNDLLLPNSCDAKKLAVQSKLFKLLPLVNRAKFEYTIQMDLQEFCDRYVDIIHATSVDLDAELRDKWLALRDAFDWNDYMMAEYEEKAYINSLRINSLLNGIGWVILENKLRAIEKREQRRARCIAKGIPFDEEDGYQESIQFPPSTFRSMTEMGSVYSEDCYDGCYQEETGSVCSNQCESILQTTVTLASDDDKSRYRFSYEDDNEVYSARSMHRRQQESRAIQEKDQAEDKPKTTKARGCWLIMTWIMTWWVPSFFLQRMCGMKRADIRMAWREKLTLCCLIFLLCGVMIWFIAFFGQLVCPHIDLYTQSELQAKNDKDNAYIAIRGEVFDLTSFAPRHWASEVIPSNALFQYAGQDASDLFPVQVSALCDGIDGTVPREVTLDAHINITDSNAVYHDFRSFREDYRPDWYFEQMVYLRRNYRLGFMGYDPVDIKNQASYPVQIGGINRQRLWAIIHENVYDLTSYMMGGRSPRVAEGQPMPLNINMDFIDNSITELFRQLAGTDISAHFDSLPLDKTVRERQLICLRNLFLVVYVLRVPFAFDHWFLVQRYSVQVFSCLKIGCATCA</sequence>
<evidence type="ECO:0000256" key="3">
    <source>
        <dbReference type="ARBA" id="ARBA00022679"/>
    </source>
</evidence>
<dbReference type="InterPro" id="IPR001199">
    <property type="entry name" value="Cyt_B5-like_heme/steroid-bd"/>
</dbReference>
<feature type="domain" description="Myosin motor" evidence="13">
    <location>
        <begin position="1"/>
        <end position="550"/>
    </location>
</feature>
<evidence type="ECO:0000259" key="13">
    <source>
        <dbReference type="PROSITE" id="PS51456"/>
    </source>
</evidence>
<evidence type="ECO:0000256" key="11">
    <source>
        <dbReference type="SAM" id="Phobius"/>
    </source>
</evidence>
<evidence type="ECO:0000256" key="2">
    <source>
        <dbReference type="ARBA" id="ARBA00022475"/>
    </source>
</evidence>
<dbReference type="PANTHER" id="PTHR13140:SF550">
    <property type="entry name" value="MYOSIN-IIIB ISOFORM X1"/>
    <property type="match status" value="1"/>
</dbReference>
<evidence type="ECO:0000256" key="1">
    <source>
        <dbReference type="ARBA" id="ARBA00004127"/>
    </source>
</evidence>
<feature type="transmembrane region" description="Helical" evidence="11">
    <location>
        <begin position="745"/>
        <end position="761"/>
    </location>
</feature>
<dbReference type="Gene3D" id="1.20.58.530">
    <property type="match status" value="1"/>
</dbReference>
<comment type="caution">
    <text evidence="9">Lacks conserved residue(s) required for the propagation of feature annotation.</text>
</comment>
<dbReference type="GO" id="GO:0016459">
    <property type="term" value="C:myosin complex"/>
    <property type="evidence" value="ECO:0007669"/>
    <property type="project" value="UniProtKB-KW"/>
</dbReference>
<dbReference type="PROSITE" id="PS51456">
    <property type="entry name" value="MYOSIN_MOTOR"/>
    <property type="match status" value="1"/>
</dbReference>
<keyword evidence="7" id="KW-0505">Motor protein</keyword>
<keyword evidence="11" id="KW-0472">Membrane</keyword>
<dbReference type="STRING" id="4846.A0A367KKF9"/>
<feature type="domain" description="Cytochrome b5 heme-binding" evidence="12">
    <location>
        <begin position="808"/>
        <end position="866"/>
    </location>
</feature>
<feature type="compositionally biased region" description="Basic and acidic residues" evidence="10">
    <location>
        <begin position="719"/>
        <end position="736"/>
    </location>
</feature>
<keyword evidence="11" id="KW-0812">Transmembrane</keyword>
<evidence type="ECO:0000256" key="9">
    <source>
        <dbReference type="PROSITE-ProRule" id="PRU00782"/>
    </source>
</evidence>
<keyword evidence="4" id="KW-0547">Nucleotide-binding</keyword>
<dbReference type="OrthoDB" id="370884at2759"/>
<comment type="subcellular location">
    <subcellularLocation>
        <location evidence="1">Endomembrane system</location>
        <topology evidence="1">Multi-pass membrane protein</topology>
    </subcellularLocation>
</comment>
<dbReference type="GO" id="GO:0007015">
    <property type="term" value="P:actin filament organization"/>
    <property type="evidence" value="ECO:0007669"/>
    <property type="project" value="TreeGrafter"/>
</dbReference>
<dbReference type="InterPro" id="IPR001609">
    <property type="entry name" value="Myosin_head_motor_dom-like"/>
</dbReference>
<dbReference type="SMART" id="SM00242">
    <property type="entry name" value="MYSc"/>
    <property type="match status" value="1"/>
</dbReference>
<dbReference type="GO" id="GO:0005524">
    <property type="term" value="F:ATP binding"/>
    <property type="evidence" value="ECO:0007669"/>
    <property type="project" value="UniProtKB-KW"/>
</dbReference>
<dbReference type="Proteomes" id="UP000253551">
    <property type="component" value="Unassembled WGS sequence"/>
</dbReference>
<comment type="similarity">
    <text evidence="9">Belongs to the TRAFAC class myosin-kinesin ATPase superfamily. Myosin family.</text>
</comment>
<dbReference type="SUPFAM" id="SSF52540">
    <property type="entry name" value="P-loop containing nucleoside triphosphate hydrolases"/>
    <property type="match status" value="1"/>
</dbReference>
<dbReference type="AlphaFoldDB" id="A0A367KKF9"/>
<evidence type="ECO:0000259" key="12">
    <source>
        <dbReference type="PROSITE" id="PS50255"/>
    </source>
</evidence>
<name>A0A367KKF9_RHIST</name>
<dbReference type="Gene3D" id="1.20.120.720">
    <property type="entry name" value="Myosin VI head, motor domain, U50 subdomain"/>
    <property type="match status" value="1"/>
</dbReference>
<dbReference type="InterPro" id="IPR036400">
    <property type="entry name" value="Cyt_B5-like_heme/steroid_sf"/>
</dbReference>
<evidence type="ECO:0000256" key="4">
    <source>
        <dbReference type="ARBA" id="ARBA00022741"/>
    </source>
</evidence>
<dbReference type="GO" id="GO:0000146">
    <property type="term" value="F:microfilament motor activity"/>
    <property type="evidence" value="ECO:0007669"/>
    <property type="project" value="TreeGrafter"/>
</dbReference>
<dbReference type="Gene3D" id="1.10.10.820">
    <property type="match status" value="1"/>
</dbReference>
<dbReference type="GO" id="GO:0012505">
    <property type="term" value="C:endomembrane system"/>
    <property type="evidence" value="ECO:0007669"/>
    <property type="project" value="UniProtKB-SubCell"/>
</dbReference>
<keyword evidence="8 9" id="KW-0009">Actin-binding</keyword>
<proteinExistence type="inferred from homology"/>
<protein>
    <recommendedName>
        <fullName evidence="16">Myosin motor domain-containing protein</fullName>
    </recommendedName>
</protein>
<keyword evidence="2" id="KW-1003">Cell membrane</keyword>
<feature type="transmembrane region" description="Helical" evidence="11">
    <location>
        <begin position="782"/>
        <end position="804"/>
    </location>
</feature>
<dbReference type="GO" id="GO:0051015">
    <property type="term" value="F:actin filament binding"/>
    <property type="evidence" value="ECO:0007669"/>
    <property type="project" value="TreeGrafter"/>
</dbReference>
<feature type="region of interest" description="Disordered" evidence="10">
    <location>
        <begin position="714"/>
        <end position="736"/>
    </location>
</feature>
<dbReference type="Gene3D" id="3.10.120.10">
    <property type="entry name" value="Cytochrome b5-like heme/steroid binding domain"/>
    <property type="match status" value="1"/>
</dbReference>
<dbReference type="PANTHER" id="PTHR13140">
    <property type="entry name" value="MYOSIN"/>
    <property type="match status" value="1"/>
</dbReference>
<feature type="region of interest" description="Actin-binding" evidence="9">
    <location>
        <begin position="483"/>
        <end position="505"/>
    </location>
</feature>
<dbReference type="SMART" id="SM01117">
    <property type="entry name" value="Cyt-b5"/>
    <property type="match status" value="2"/>
</dbReference>
<gene>
    <name evidence="14" type="ORF">CU098_009947</name>
</gene>
<evidence type="ECO:0000313" key="14">
    <source>
        <dbReference type="EMBL" id="RCI02657.1"/>
    </source>
</evidence>
<feature type="compositionally biased region" description="Low complexity" evidence="10">
    <location>
        <begin position="463"/>
        <end position="474"/>
    </location>
</feature>
<dbReference type="SUPFAM" id="SSF55856">
    <property type="entry name" value="Cytochrome b5-like heme/steroid binding domain"/>
    <property type="match status" value="1"/>
</dbReference>
<dbReference type="InterPro" id="IPR027417">
    <property type="entry name" value="P-loop_NTPase"/>
</dbReference>
<dbReference type="GO" id="GO:0016740">
    <property type="term" value="F:transferase activity"/>
    <property type="evidence" value="ECO:0007669"/>
    <property type="project" value="UniProtKB-KW"/>
</dbReference>
<dbReference type="Gene3D" id="3.40.850.10">
    <property type="entry name" value="Kinesin motor domain"/>
    <property type="match status" value="1"/>
</dbReference>